<accession>A0ACB9D654</accession>
<dbReference type="Proteomes" id="UP001056120">
    <property type="component" value="Linkage Group LG20"/>
</dbReference>
<evidence type="ECO:0000313" key="1">
    <source>
        <dbReference type="EMBL" id="KAI3742057.1"/>
    </source>
</evidence>
<dbReference type="EMBL" id="CM042037">
    <property type="protein sequence ID" value="KAI3742057.1"/>
    <property type="molecule type" value="Genomic_DNA"/>
</dbReference>
<gene>
    <name evidence="1" type="ORF">L1987_59736</name>
</gene>
<comment type="caution">
    <text evidence="1">The sequence shown here is derived from an EMBL/GenBank/DDBJ whole genome shotgun (WGS) entry which is preliminary data.</text>
</comment>
<reference evidence="2" key="1">
    <citation type="journal article" date="2022" name="Mol. Ecol. Resour.">
        <title>The genomes of chicory, endive, great burdock and yacon provide insights into Asteraceae palaeo-polyploidization history and plant inulin production.</title>
        <authorList>
            <person name="Fan W."/>
            <person name="Wang S."/>
            <person name="Wang H."/>
            <person name="Wang A."/>
            <person name="Jiang F."/>
            <person name="Liu H."/>
            <person name="Zhao H."/>
            <person name="Xu D."/>
            <person name="Zhang Y."/>
        </authorList>
    </citation>
    <scope>NUCLEOTIDE SEQUENCE [LARGE SCALE GENOMIC DNA]</scope>
    <source>
        <strain evidence="2">cv. Yunnan</strain>
    </source>
</reference>
<evidence type="ECO:0000313" key="2">
    <source>
        <dbReference type="Proteomes" id="UP001056120"/>
    </source>
</evidence>
<keyword evidence="2" id="KW-1185">Reference proteome</keyword>
<name>A0ACB9D654_9ASTR</name>
<reference evidence="1 2" key="2">
    <citation type="journal article" date="2022" name="Mol. Ecol. Resour.">
        <title>The genomes of chicory, endive, great burdock and yacon provide insights into Asteraceae paleo-polyploidization history and plant inulin production.</title>
        <authorList>
            <person name="Fan W."/>
            <person name="Wang S."/>
            <person name="Wang H."/>
            <person name="Wang A."/>
            <person name="Jiang F."/>
            <person name="Liu H."/>
            <person name="Zhao H."/>
            <person name="Xu D."/>
            <person name="Zhang Y."/>
        </authorList>
    </citation>
    <scope>NUCLEOTIDE SEQUENCE [LARGE SCALE GENOMIC DNA]</scope>
    <source>
        <strain evidence="2">cv. Yunnan</strain>
        <tissue evidence="1">Leaves</tissue>
    </source>
</reference>
<sequence>MPSAQSSQSDQPGIHEPWFVSGPLELLVYHQDLRHLLRLISWLDALEELRGLHLLIQIQKRLLSSIESVNIHGKRLHSRYALQSSIVDCSLLYVDHGS</sequence>
<proteinExistence type="predicted"/>
<protein>
    <submittedName>
        <fullName evidence="1">Uncharacterized protein</fullName>
    </submittedName>
</protein>
<organism evidence="1 2">
    <name type="scientific">Smallanthus sonchifolius</name>
    <dbReference type="NCBI Taxonomy" id="185202"/>
    <lineage>
        <taxon>Eukaryota</taxon>
        <taxon>Viridiplantae</taxon>
        <taxon>Streptophyta</taxon>
        <taxon>Embryophyta</taxon>
        <taxon>Tracheophyta</taxon>
        <taxon>Spermatophyta</taxon>
        <taxon>Magnoliopsida</taxon>
        <taxon>eudicotyledons</taxon>
        <taxon>Gunneridae</taxon>
        <taxon>Pentapetalae</taxon>
        <taxon>asterids</taxon>
        <taxon>campanulids</taxon>
        <taxon>Asterales</taxon>
        <taxon>Asteraceae</taxon>
        <taxon>Asteroideae</taxon>
        <taxon>Heliantheae alliance</taxon>
        <taxon>Millerieae</taxon>
        <taxon>Smallanthus</taxon>
    </lineage>
</organism>